<dbReference type="EMBL" id="WSRQ01000022">
    <property type="protein sequence ID" value="MVX64874.1"/>
    <property type="molecule type" value="Genomic_DNA"/>
</dbReference>
<accession>A0A964RMY9</accession>
<dbReference type="RefSeq" id="WP_160359705.1">
    <property type="nucleotide sequence ID" value="NZ_WSRQ01000022.1"/>
</dbReference>
<protein>
    <submittedName>
        <fullName evidence="1">Uncharacterized protein</fullName>
    </submittedName>
</protein>
<organism evidence="1 2">
    <name type="scientific">Clostridium chromiireducens</name>
    <dbReference type="NCBI Taxonomy" id="225345"/>
    <lineage>
        <taxon>Bacteria</taxon>
        <taxon>Bacillati</taxon>
        <taxon>Bacillota</taxon>
        <taxon>Clostridia</taxon>
        <taxon>Eubacteriales</taxon>
        <taxon>Clostridiaceae</taxon>
        <taxon>Clostridium</taxon>
    </lineage>
</organism>
<evidence type="ECO:0000313" key="1">
    <source>
        <dbReference type="EMBL" id="MVX64874.1"/>
    </source>
</evidence>
<gene>
    <name evidence="1" type="ORF">GKZ28_14345</name>
</gene>
<evidence type="ECO:0000313" key="2">
    <source>
        <dbReference type="Proteomes" id="UP000656077"/>
    </source>
</evidence>
<dbReference type="Proteomes" id="UP000656077">
    <property type="component" value="Unassembled WGS sequence"/>
</dbReference>
<reference evidence="1" key="1">
    <citation type="submission" date="2019-12" db="EMBL/GenBank/DDBJ databases">
        <title>Microbes associate with the intestines of laboratory mice.</title>
        <authorList>
            <person name="Navarre W."/>
            <person name="Wong E."/>
        </authorList>
    </citation>
    <scope>NUCLEOTIDE SEQUENCE</scope>
    <source>
        <strain evidence="1">NM79_F5</strain>
    </source>
</reference>
<dbReference type="AlphaFoldDB" id="A0A964RMY9"/>
<sequence>MRNAYERDIIKAILESDYKTIMVFKSKLMNSQISFIDVMAVEYNKKIIFGSIKEILFNENINENILVIR</sequence>
<name>A0A964RMY9_9CLOT</name>
<proteinExistence type="predicted"/>
<comment type="caution">
    <text evidence="1">The sequence shown here is derived from an EMBL/GenBank/DDBJ whole genome shotgun (WGS) entry which is preliminary data.</text>
</comment>